<accession>A0A166T7E8</accession>
<dbReference type="SUPFAM" id="SSF51182">
    <property type="entry name" value="RmlC-like cupins"/>
    <property type="match status" value="1"/>
</dbReference>
<gene>
    <name evidence="1" type="ORF">FIBSPDRAFT_850571</name>
</gene>
<evidence type="ECO:0000313" key="1">
    <source>
        <dbReference type="EMBL" id="KZP30277.1"/>
    </source>
</evidence>
<reference evidence="1 2" key="1">
    <citation type="journal article" date="2016" name="Mol. Biol. Evol.">
        <title>Comparative Genomics of Early-Diverging Mushroom-Forming Fungi Provides Insights into the Origins of Lignocellulose Decay Capabilities.</title>
        <authorList>
            <person name="Nagy L.G."/>
            <person name="Riley R."/>
            <person name="Tritt A."/>
            <person name="Adam C."/>
            <person name="Daum C."/>
            <person name="Floudas D."/>
            <person name="Sun H."/>
            <person name="Yadav J.S."/>
            <person name="Pangilinan J."/>
            <person name="Larsson K.H."/>
            <person name="Matsuura K."/>
            <person name="Barry K."/>
            <person name="Labutti K."/>
            <person name="Kuo R."/>
            <person name="Ohm R.A."/>
            <person name="Bhattacharya S.S."/>
            <person name="Shirouzu T."/>
            <person name="Yoshinaga Y."/>
            <person name="Martin F.M."/>
            <person name="Grigoriev I.V."/>
            <person name="Hibbett D.S."/>
        </authorList>
    </citation>
    <scope>NUCLEOTIDE SEQUENCE [LARGE SCALE GENOMIC DNA]</scope>
    <source>
        <strain evidence="1 2">CBS 109695</strain>
    </source>
</reference>
<dbReference type="Gene3D" id="2.60.120.10">
    <property type="entry name" value="Jelly Rolls"/>
    <property type="match status" value="1"/>
</dbReference>
<dbReference type="AlphaFoldDB" id="A0A166T7E8"/>
<sequence>MPKPTIEFTPTSSFELVVPAGPLARTEASYRVLAEDLSTGDKTVILIHPPSQEWGGDAGKDSQAVHVYWEEVLILRGRIFDKGLQQWFSANQYCCRPPGMLHGPWIADPDEGCEEMAIIRHV</sequence>
<protein>
    <recommendedName>
        <fullName evidence="3">ChrR-like cupin domain-containing protein</fullName>
    </recommendedName>
</protein>
<evidence type="ECO:0000313" key="2">
    <source>
        <dbReference type="Proteomes" id="UP000076532"/>
    </source>
</evidence>
<dbReference type="InterPro" id="IPR011051">
    <property type="entry name" value="RmlC_Cupin_sf"/>
</dbReference>
<keyword evidence="2" id="KW-1185">Reference proteome</keyword>
<dbReference type="InterPro" id="IPR014710">
    <property type="entry name" value="RmlC-like_jellyroll"/>
</dbReference>
<dbReference type="OrthoDB" id="9970537at2759"/>
<name>A0A166T7E8_9AGAM</name>
<dbReference type="EMBL" id="KV417494">
    <property type="protein sequence ID" value="KZP30277.1"/>
    <property type="molecule type" value="Genomic_DNA"/>
</dbReference>
<dbReference type="Proteomes" id="UP000076532">
    <property type="component" value="Unassembled WGS sequence"/>
</dbReference>
<organism evidence="1 2">
    <name type="scientific">Athelia psychrophila</name>
    <dbReference type="NCBI Taxonomy" id="1759441"/>
    <lineage>
        <taxon>Eukaryota</taxon>
        <taxon>Fungi</taxon>
        <taxon>Dikarya</taxon>
        <taxon>Basidiomycota</taxon>
        <taxon>Agaricomycotina</taxon>
        <taxon>Agaricomycetes</taxon>
        <taxon>Agaricomycetidae</taxon>
        <taxon>Atheliales</taxon>
        <taxon>Atheliaceae</taxon>
        <taxon>Athelia</taxon>
    </lineage>
</organism>
<proteinExistence type="predicted"/>
<evidence type="ECO:0008006" key="3">
    <source>
        <dbReference type="Google" id="ProtNLM"/>
    </source>
</evidence>